<accession>A0AAW8Q092</accession>
<dbReference type="Proteomes" id="UP001253193">
    <property type="component" value="Unassembled WGS sequence"/>
</dbReference>
<gene>
    <name evidence="1" type="ORF">QX249_11490</name>
</gene>
<organism evidence="1 2">
    <name type="scientific">Vibrio parahaemolyticus</name>
    <dbReference type="NCBI Taxonomy" id="670"/>
    <lineage>
        <taxon>Bacteria</taxon>
        <taxon>Pseudomonadati</taxon>
        <taxon>Pseudomonadota</taxon>
        <taxon>Gammaproteobacteria</taxon>
        <taxon>Vibrionales</taxon>
        <taxon>Vibrionaceae</taxon>
        <taxon>Vibrio</taxon>
    </lineage>
</organism>
<evidence type="ECO:0000313" key="1">
    <source>
        <dbReference type="EMBL" id="MDS1821288.1"/>
    </source>
</evidence>
<proteinExistence type="predicted"/>
<dbReference type="AlphaFoldDB" id="A0AAW8Q092"/>
<protein>
    <submittedName>
        <fullName evidence="1">Uncharacterized protein</fullName>
    </submittedName>
</protein>
<name>A0AAW8Q092_VIBPH</name>
<dbReference type="RefSeq" id="WP_311020162.1">
    <property type="nucleotide sequence ID" value="NZ_JAUHGG010000003.1"/>
</dbReference>
<comment type="caution">
    <text evidence="1">The sequence shown here is derived from an EMBL/GenBank/DDBJ whole genome shotgun (WGS) entry which is preliminary data.</text>
</comment>
<evidence type="ECO:0000313" key="2">
    <source>
        <dbReference type="Proteomes" id="UP001253193"/>
    </source>
</evidence>
<reference evidence="1" key="1">
    <citation type="submission" date="2023-06" db="EMBL/GenBank/DDBJ databases">
        <title>Genomic Diversity of Vibrio spp. and Metagenomic Analysis of Pathogens in Florida Gulf Coastal Waters Following Hurricane Ian.</title>
        <authorList>
            <person name="Brumfield K.D."/>
        </authorList>
    </citation>
    <scope>NUCLEOTIDE SEQUENCE</scope>
    <source>
        <strain evidence="1">WBS2B-138</strain>
    </source>
</reference>
<sequence>MSRNYSLEVEELTRKLQDLVIWKTNVGDPKKQMYKVLGISRPSHDAYLSDNDKVPLYIWNQLELLNSMPPHTLIETSFPKLVSESVSRANILSATIKSWEQLTGIPITTTKGTMFAGHFSPIKANQSLNKALEEDKSGVAFALMMEEYIETILSSKEISLSQLSDPNSSLFSTIKNYAQCKAFLSHKSVTESTDRFKEMCEKAIKFYKPESKVTQEYLKGTAIHLLMNAKKSFTDLRKYSIASSGKAIQASSLKLQDQIFVFESVSSLVEYSATLPDGFSLNLIRPKRIGDSFFALVAKSGGDIFLLSDKPDDSEFAKDFYSKRNDRYNIHRWDDTYFPYYIIPVSHDGKHLDTSDNVELSIYEGNGLNVVSHFNCLHSETILWFTFLIEECRNHLFAQENSAVPRLGFVGENSIPHPLLENKSESAKSLPSTLIASSSIEVKSAPELDRDNFLSHSPESAKFKAKNGWMEDMYSAQIDSSLLYIPSEISAPLALRDNRGSFGVSVVKPESGKGVALKSLPSTMIGTPEEIQKEADLIARYNKAQLIRANLKKDFIENRDKVEIQLIKLIKANLPNIVDQLVSLNHSYFSIAKNIVEIELAGELPENILRQVHVSKFEGHFDFRSTFTPLHKALKARDSKGNAFCVMTGEDYPSEMFYLNVSCIHDLEILTGLPRNKLPIQLQNWNARSDLVADSRSIHYDPIEDIRNPWDDFVFGFSIPLSKGFVLSRRKALGVKGRYSRPMDYFDSKDDSMMNFLLNNDEIRQKIRDNKIHGVSFRDYKGFAMRPKFSSFLQGWKNSCI</sequence>
<dbReference type="EMBL" id="JAUHGG010000003">
    <property type="protein sequence ID" value="MDS1821288.1"/>
    <property type="molecule type" value="Genomic_DNA"/>
</dbReference>